<evidence type="ECO:0000313" key="2">
    <source>
        <dbReference type="Proteomes" id="UP000325081"/>
    </source>
</evidence>
<evidence type="ECO:0000313" key="1">
    <source>
        <dbReference type="EMBL" id="GER49036.1"/>
    </source>
</evidence>
<gene>
    <name evidence="1" type="ORF">STAS_26245</name>
</gene>
<organism evidence="1 2">
    <name type="scientific">Striga asiatica</name>
    <name type="common">Asiatic witchweed</name>
    <name type="synonym">Buchnera asiatica</name>
    <dbReference type="NCBI Taxonomy" id="4170"/>
    <lineage>
        <taxon>Eukaryota</taxon>
        <taxon>Viridiplantae</taxon>
        <taxon>Streptophyta</taxon>
        <taxon>Embryophyta</taxon>
        <taxon>Tracheophyta</taxon>
        <taxon>Spermatophyta</taxon>
        <taxon>Magnoliopsida</taxon>
        <taxon>eudicotyledons</taxon>
        <taxon>Gunneridae</taxon>
        <taxon>Pentapetalae</taxon>
        <taxon>asterids</taxon>
        <taxon>lamiids</taxon>
        <taxon>Lamiales</taxon>
        <taxon>Orobanchaceae</taxon>
        <taxon>Buchnereae</taxon>
        <taxon>Striga</taxon>
    </lineage>
</organism>
<protein>
    <submittedName>
        <fullName evidence="1">Protein P</fullName>
    </submittedName>
</protein>
<keyword evidence="2" id="KW-1185">Reference proteome</keyword>
<accession>A0A5A7QVP4</accession>
<dbReference type="EMBL" id="BKCP01008404">
    <property type="protein sequence ID" value="GER49036.1"/>
    <property type="molecule type" value="Genomic_DNA"/>
</dbReference>
<dbReference type="AlphaFoldDB" id="A0A5A7QVP4"/>
<reference evidence="2" key="1">
    <citation type="journal article" date="2019" name="Curr. Biol.">
        <title>Genome Sequence of Striga asiatica Provides Insight into the Evolution of Plant Parasitism.</title>
        <authorList>
            <person name="Yoshida S."/>
            <person name="Kim S."/>
            <person name="Wafula E.K."/>
            <person name="Tanskanen J."/>
            <person name="Kim Y.M."/>
            <person name="Honaas L."/>
            <person name="Yang Z."/>
            <person name="Spallek T."/>
            <person name="Conn C.E."/>
            <person name="Ichihashi Y."/>
            <person name="Cheong K."/>
            <person name="Cui S."/>
            <person name="Der J.P."/>
            <person name="Gundlach H."/>
            <person name="Jiao Y."/>
            <person name="Hori C."/>
            <person name="Ishida J.K."/>
            <person name="Kasahara H."/>
            <person name="Kiba T."/>
            <person name="Kim M.S."/>
            <person name="Koo N."/>
            <person name="Laohavisit A."/>
            <person name="Lee Y.H."/>
            <person name="Lumba S."/>
            <person name="McCourt P."/>
            <person name="Mortimer J.C."/>
            <person name="Mutuku J.M."/>
            <person name="Nomura T."/>
            <person name="Sasaki-Sekimoto Y."/>
            <person name="Seto Y."/>
            <person name="Wang Y."/>
            <person name="Wakatake T."/>
            <person name="Sakakibara H."/>
            <person name="Demura T."/>
            <person name="Yamaguchi S."/>
            <person name="Yoneyama K."/>
            <person name="Manabe R.I."/>
            <person name="Nelson D.C."/>
            <person name="Schulman A.H."/>
            <person name="Timko M.P."/>
            <person name="dePamphilis C.W."/>
            <person name="Choi D."/>
            <person name="Shirasu K."/>
        </authorList>
    </citation>
    <scope>NUCLEOTIDE SEQUENCE [LARGE SCALE GENOMIC DNA]</scope>
    <source>
        <strain evidence="2">cv. UVA1</strain>
    </source>
</reference>
<name>A0A5A7QVP4_STRAF</name>
<comment type="caution">
    <text evidence="1">The sequence shown here is derived from an EMBL/GenBank/DDBJ whole genome shotgun (WGS) entry which is preliminary data.</text>
</comment>
<dbReference type="Proteomes" id="UP000325081">
    <property type="component" value="Unassembled WGS sequence"/>
</dbReference>
<proteinExistence type="predicted"/>
<sequence length="147" mass="16328">MNRCSSSRDSAKKTAEGRSRYDNGTRLYERNMSLDDFMLSAGIIGLHLSRRETTGWGHAMSRSSLSIERWKDLPADSALGSSPTALLVQSSFTVLNNDTHEFLASFRQVSTRRKSGVGHECRACRWKRDIGARGKCVSLCGVPKSRS</sequence>